<gene>
    <name evidence="1" type="ORF">RIF29_21101</name>
</gene>
<protein>
    <submittedName>
        <fullName evidence="1">Uncharacterized protein</fullName>
    </submittedName>
</protein>
<organism evidence="1 2">
    <name type="scientific">Crotalaria pallida</name>
    <name type="common">Smooth rattlebox</name>
    <name type="synonym">Crotalaria striata</name>
    <dbReference type="NCBI Taxonomy" id="3830"/>
    <lineage>
        <taxon>Eukaryota</taxon>
        <taxon>Viridiplantae</taxon>
        <taxon>Streptophyta</taxon>
        <taxon>Embryophyta</taxon>
        <taxon>Tracheophyta</taxon>
        <taxon>Spermatophyta</taxon>
        <taxon>Magnoliopsida</taxon>
        <taxon>eudicotyledons</taxon>
        <taxon>Gunneridae</taxon>
        <taxon>Pentapetalae</taxon>
        <taxon>rosids</taxon>
        <taxon>fabids</taxon>
        <taxon>Fabales</taxon>
        <taxon>Fabaceae</taxon>
        <taxon>Papilionoideae</taxon>
        <taxon>50 kb inversion clade</taxon>
        <taxon>genistoids sensu lato</taxon>
        <taxon>core genistoids</taxon>
        <taxon>Crotalarieae</taxon>
        <taxon>Crotalaria</taxon>
    </lineage>
</organism>
<sequence>MSLASSSFKLKTVLYTGGKRKLKIPPMLAYDPEPAGCFSDHADLRFNCRTYAGLLQYLKILDKNCLGPLRKDYYCSLNLLLRREV</sequence>
<reference evidence="1 2" key="1">
    <citation type="submission" date="2024-01" db="EMBL/GenBank/DDBJ databases">
        <title>The genomes of 5 underutilized Papilionoideae crops provide insights into root nodulation and disease resistanc.</title>
        <authorList>
            <person name="Yuan L."/>
        </authorList>
    </citation>
    <scope>NUCLEOTIDE SEQUENCE [LARGE SCALE GENOMIC DNA]</scope>
    <source>
        <strain evidence="1">ZHUSHIDOU_FW_LH</strain>
        <tissue evidence="1">Leaf</tissue>
    </source>
</reference>
<dbReference type="EMBL" id="JAYWIO010000004">
    <property type="protein sequence ID" value="KAK7268403.1"/>
    <property type="molecule type" value="Genomic_DNA"/>
</dbReference>
<keyword evidence="2" id="KW-1185">Reference proteome</keyword>
<name>A0AAN9I5N0_CROPI</name>
<proteinExistence type="predicted"/>
<accession>A0AAN9I5N0</accession>
<dbReference type="Proteomes" id="UP001372338">
    <property type="component" value="Unassembled WGS sequence"/>
</dbReference>
<evidence type="ECO:0000313" key="1">
    <source>
        <dbReference type="EMBL" id="KAK7268403.1"/>
    </source>
</evidence>
<evidence type="ECO:0000313" key="2">
    <source>
        <dbReference type="Proteomes" id="UP001372338"/>
    </source>
</evidence>
<dbReference type="AlphaFoldDB" id="A0AAN9I5N0"/>
<comment type="caution">
    <text evidence="1">The sequence shown here is derived from an EMBL/GenBank/DDBJ whole genome shotgun (WGS) entry which is preliminary data.</text>
</comment>